<dbReference type="Proteomes" id="UP000198378">
    <property type="component" value="Unassembled WGS sequence"/>
</dbReference>
<sequence>MEVYVARQPIFDIERNVVGYELFYRSGKRNFYDGLNGDQATLEVLINSFMNIGIEKLTNGKPCFVNFTENLLKYEVPLQFPPAAIVVEILETIPMSNWLLSVCRKLKSRGYTIALDDFVLDRSYLPLFPYVDLIKVDLSRVSMEDASSFMKISKTLGVKWLAEKVETYEQFWRAADMGFMYFQGFFFSKPVIYGDKALPFGSHPSYWALLGCLSEDDPNIHEIAEMIERDLALTYRLLKLANSMIVSHRPKIKSIRHAIMLLGINELKKWISVLALQELYDLHAQDGQKHLYEEIVTLSFIRGKACELLGELFGYEQDKASLFLMGVCSLLDVLLHQPLPQILDDLNIHDDIQACLLHKTGRFCAVYDLVWCMERGDWEQMIRLCGQWGLAEDEVLSRYQEAIEWSVRVQGIL</sequence>
<dbReference type="PANTHER" id="PTHR33525:SF4">
    <property type="entry name" value="CYCLIC DI-GMP PHOSPHODIESTERASE CDGJ"/>
    <property type="match status" value="1"/>
</dbReference>
<dbReference type="EMBL" id="NEWK01000001">
    <property type="protein sequence ID" value="OXB88876.1"/>
    <property type="molecule type" value="Genomic_DNA"/>
</dbReference>
<dbReference type="PROSITE" id="PS50883">
    <property type="entry name" value="EAL"/>
    <property type="match status" value="1"/>
</dbReference>
<keyword evidence="2" id="KW-1185">Reference proteome</keyword>
<dbReference type="Pfam" id="PF08668">
    <property type="entry name" value="HDOD"/>
    <property type="match status" value="1"/>
</dbReference>
<dbReference type="KEGG" id="gtm:GT3921_03135"/>
<dbReference type="InterPro" id="IPR035919">
    <property type="entry name" value="EAL_sf"/>
</dbReference>
<dbReference type="AlphaFoldDB" id="A0A226Q8X7"/>
<comment type="caution">
    <text evidence="1">The sequence shown here is derived from an EMBL/GenBank/DDBJ whole genome shotgun (WGS) entry which is preliminary data.</text>
</comment>
<dbReference type="PIRSF" id="PIRSF003180">
    <property type="entry name" value="DiGMPpdiest_YuxH"/>
    <property type="match status" value="1"/>
</dbReference>
<dbReference type="Gene3D" id="1.10.3210.10">
    <property type="entry name" value="Hypothetical protein af1432"/>
    <property type="match status" value="1"/>
</dbReference>
<dbReference type="InterPro" id="IPR001633">
    <property type="entry name" value="EAL_dom"/>
</dbReference>
<proteinExistence type="predicted"/>
<dbReference type="InterPro" id="IPR013976">
    <property type="entry name" value="HDOD"/>
</dbReference>
<dbReference type="RefSeq" id="WP_025949578.1">
    <property type="nucleotide sequence ID" value="NZ_CP018058.1"/>
</dbReference>
<gene>
    <name evidence="1" type="ORF">B9L19_01845</name>
</gene>
<protein>
    <submittedName>
        <fullName evidence="1">EAL domain-containing protein</fullName>
    </submittedName>
</protein>
<dbReference type="SMART" id="SM00052">
    <property type="entry name" value="EAL"/>
    <property type="match status" value="1"/>
</dbReference>
<dbReference type="PANTHER" id="PTHR33525">
    <property type="match status" value="1"/>
</dbReference>
<name>A0A226Q8X7_9BACL</name>
<dbReference type="InterPro" id="IPR014408">
    <property type="entry name" value="dGMP_Pdiesterase_EAL/HD-GYP"/>
</dbReference>
<dbReference type="InterPro" id="IPR052340">
    <property type="entry name" value="RNase_Y/CdgJ"/>
</dbReference>
<evidence type="ECO:0000313" key="2">
    <source>
        <dbReference type="Proteomes" id="UP000198378"/>
    </source>
</evidence>
<dbReference type="Pfam" id="PF00563">
    <property type="entry name" value="EAL"/>
    <property type="match status" value="1"/>
</dbReference>
<organism evidence="1 2">
    <name type="scientific">Geobacillus thermocatenulatus</name>
    <dbReference type="NCBI Taxonomy" id="33938"/>
    <lineage>
        <taxon>Bacteria</taxon>
        <taxon>Bacillati</taxon>
        <taxon>Bacillota</taxon>
        <taxon>Bacilli</taxon>
        <taxon>Bacillales</taxon>
        <taxon>Anoxybacillaceae</taxon>
        <taxon>Geobacillus</taxon>
        <taxon>Geobacillus thermoleovorans group</taxon>
    </lineage>
</organism>
<dbReference type="Gene3D" id="3.20.20.450">
    <property type="entry name" value="EAL domain"/>
    <property type="match status" value="1"/>
</dbReference>
<dbReference type="SUPFAM" id="SSF141868">
    <property type="entry name" value="EAL domain-like"/>
    <property type="match status" value="1"/>
</dbReference>
<accession>A0A226Q8X7</accession>
<reference evidence="1 2" key="1">
    <citation type="submission" date="2017-05" db="EMBL/GenBank/DDBJ databases">
        <title>The genome sequence of Geobacillus thermocatenulatus DSM 730.</title>
        <authorList>
            <person name="Ramaloko W.T."/>
            <person name="Koen N."/>
            <person name="Polliack S."/>
            <person name="Aliyu H."/>
            <person name="Lebre P."/>
            <person name="Mohr T."/>
            <person name="Oswald F."/>
            <person name="Zwick M."/>
            <person name="Neumann A."/>
            <person name="Syldatk C."/>
            <person name="Cowan D."/>
            <person name="De Maayer P."/>
        </authorList>
    </citation>
    <scope>NUCLEOTIDE SEQUENCE [LARGE SCALE GENOMIC DNA]</scope>
    <source>
        <strain evidence="1 2">BGSC 93A1</strain>
    </source>
</reference>
<dbReference type="SUPFAM" id="SSF109604">
    <property type="entry name" value="HD-domain/PDEase-like"/>
    <property type="match status" value="1"/>
</dbReference>
<dbReference type="PROSITE" id="PS51833">
    <property type="entry name" value="HDOD"/>
    <property type="match status" value="1"/>
</dbReference>
<evidence type="ECO:0000313" key="1">
    <source>
        <dbReference type="EMBL" id="OXB88876.1"/>
    </source>
</evidence>